<sequence length="469" mass="49189">MSAVSPPRRIRRSGDRFIPVRDQDSALGLDSTQLRFNLHDATESVYDASSLRVRGDASQGVSADTEERSVGEASPSRVPSSASPMRQRMLLMAARTRYSESGELLDGSFRSSMMEPEASVTTTAERVLENARLDWSDVFGPGSSNAVLRVPRVEDSVAVATPPRARTGAPVRTNHSSSDSSPVGPETRWASGADSHTSAAAAASAGVRSDLEALLATLSPEGRAEATESSFDVGARDHATISSRHGRPHARRHEALLRLLDRMDREQRDQWNSGSAALQAVTQQVQALLQAAALVGDGADDESVVEIAMELFADPQGIAAALPMTNDASLMARAIVASPSRRPVGYNTIARTPGRVNPGTLTDGASYPELQGVITAPETRLGIRSTSANTNAVLALSAHLPPHAQHATVESTARAASEAAYMAQIGGLGGTGAATSMLASSLTGAARTMVSGSAPPSTYAIILENELLH</sequence>
<accession>A0A7J7IP39</accession>
<evidence type="ECO:0000313" key="2">
    <source>
        <dbReference type="EMBL" id="KAF6004886.1"/>
    </source>
</evidence>
<feature type="region of interest" description="Disordered" evidence="1">
    <location>
        <begin position="161"/>
        <end position="197"/>
    </location>
</feature>
<reference evidence="2 3" key="1">
    <citation type="journal article" date="2020" name="J. Phycol.">
        <title>Comparative genome analysis reveals Cyanidiococcus gen. nov., a new extremophilic red algal genus sister to Cyanidioschyzon (Cyanidioschyzonaceae, Rhodophyta).</title>
        <authorList>
            <person name="Liu S.-L."/>
            <person name="Chiang Y.-R."/>
            <person name="Yoon H.S."/>
            <person name="Fu H.-Y."/>
        </authorList>
    </citation>
    <scope>NUCLEOTIDE SEQUENCE [LARGE SCALE GENOMIC DNA]</scope>
    <source>
        <strain evidence="2 3">THAL066</strain>
    </source>
</reference>
<feature type="region of interest" description="Disordered" evidence="1">
    <location>
        <begin position="49"/>
        <end position="84"/>
    </location>
</feature>
<proteinExistence type="predicted"/>
<feature type="compositionally biased region" description="Low complexity" evidence="1">
    <location>
        <begin position="73"/>
        <end position="84"/>
    </location>
</feature>
<gene>
    <name evidence="2" type="ORF">F1559_003655</name>
</gene>
<evidence type="ECO:0000256" key="1">
    <source>
        <dbReference type="SAM" id="MobiDB-lite"/>
    </source>
</evidence>
<comment type="caution">
    <text evidence="2">The sequence shown here is derived from an EMBL/GenBank/DDBJ whole genome shotgun (WGS) entry which is preliminary data.</text>
</comment>
<dbReference type="AlphaFoldDB" id="A0A7J7IP39"/>
<dbReference type="Proteomes" id="UP000530660">
    <property type="component" value="Unassembled WGS sequence"/>
</dbReference>
<protein>
    <submittedName>
        <fullName evidence="2">Uncharacterized protein</fullName>
    </submittedName>
</protein>
<evidence type="ECO:0000313" key="3">
    <source>
        <dbReference type="Proteomes" id="UP000530660"/>
    </source>
</evidence>
<keyword evidence="3" id="KW-1185">Reference proteome</keyword>
<dbReference type="EMBL" id="VWRR01000002">
    <property type="protein sequence ID" value="KAF6004886.1"/>
    <property type="molecule type" value="Genomic_DNA"/>
</dbReference>
<name>A0A7J7IP39_9RHOD</name>
<organism evidence="2 3">
    <name type="scientific">Cyanidiococcus yangmingshanensis</name>
    <dbReference type="NCBI Taxonomy" id="2690220"/>
    <lineage>
        <taxon>Eukaryota</taxon>
        <taxon>Rhodophyta</taxon>
        <taxon>Bangiophyceae</taxon>
        <taxon>Cyanidiales</taxon>
        <taxon>Cyanidiaceae</taxon>
        <taxon>Cyanidiococcus</taxon>
    </lineage>
</organism>